<dbReference type="PRINTS" id="PR00080">
    <property type="entry name" value="SDRFAMILY"/>
</dbReference>
<evidence type="ECO:0000313" key="3">
    <source>
        <dbReference type="Proteomes" id="UP000309450"/>
    </source>
</evidence>
<dbReference type="AlphaFoldDB" id="A0A4S3MN25"/>
<dbReference type="PROSITE" id="PS00061">
    <property type="entry name" value="ADH_SHORT"/>
    <property type="match status" value="1"/>
</dbReference>
<dbReference type="PRINTS" id="PR00081">
    <property type="entry name" value="GDHRDH"/>
</dbReference>
<protein>
    <submittedName>
        <fullName evidence="2">SDR family oxidoreductase</fullName>
    </submittedName>
</protein>
<evidence type="ECO:0000256" key="1">
    <source>
        <dbReference type="ARBA" id="ARBA00006484"/>
    </source>
</evidence>
<dbReference type="PANTHER" id="PTHR42879:SF2">
    <property type="entry name" value="3-OXOACYL-[ACYL-CARRIER-PROTEIN] REDUCTASE FABG"/>
    <property type="match status" value="1"/>
</dbReference>
<dbReference type="SUPFAM" id="SSF51735">
    <property type="entry name" value="NAD(P)-binding Rossmann-fold domains"/>
    <property type="match status" value="1"/>
</dbReference>
<dbReference type="GO" id="GO:0032787">
    <property type="term" value="P:monocarboxylic acid metabolic process"/>
    <property type="evidence" value="ECO:0007669"/>
    <property type="project" value="UniProtKB-ARBA"/>
</dbReference>
<dbReference type="InterPro" id="IPR002347">
    <property type="entry name" value="SDR_fam"/>
</dbReference>
<comment type="caution">
    <text evidence="2">The sequence shown here is derived from an EMBL/GenBank/DDBJ whole genome shotgun (WGS) entry which is preliminary data.</text>
</comment>
<reference evidence="2 3" key="1">
    <citation type="submission" date="2019-04" db="EMBL/GenBank/DDBJ databases">
        <title>Draft genome sequence of Gemmobacter aestuarii sp. nov.</title>
        <authorList>
            <person name="Hameed A."/>
            <person name="Lin S.-Y."/>
            <person name="Shahina M."/>
            <person name="Lai W.-A."/>
            <person name="Young C.-C."/>
        </authorList>
    </citation>
    <scope>NUCLEOTIDE SEQUENCE [LARGE SCALE GENOMIC DNA]</scope>
    <source>
        <strain evidence="2 3">CC-PW-75</strain>
    </source>
</reference>
<dbReference type="InterPro" id="IPR020904">
    <property type="entry name" value="Sc_DH/Rdtase_CS"/>
</dbReference>
<dbReference type="Proteomes" id="UP000309450">
    <property type="component" value="Unassembled WGS sequence"/>
</dbReference>
<keyword evidence="3" id="KW-1185">Reference proteome</keyword>
<organism evidence="2 3">
    <name type="scientific">Aliigemmobacter aestuarii</name>
    <dbReference type="NCBI Taxonomy" id="1445661"/>
    <lineage>
        <taxon>Bacteria</taxon>
        <taxon>Pseudomonadati</taxon>
        <taxon>Pseudomonadota</taxon>
        <taxon>Alphaproteobacteria</taxon>
        <taxon>Rhodobacterales</taxon>
        <taxon>Paracoccaceae</taxon>
        <taxon>Aliigemmobacter</taxon>
    </lineage>
</organism>
<dbReference type="OrthoDB" id="9808814at2"/>
<sequence length="255" mass="25974">MAGVAGRVALVTGAGSADGIGFACARALAEAGARVAITSTTARIFDRQAELGGATFARPADLTRQADVDALVAETEAALGPIDILVNNAGMAQTGRPQKRTSLADAPDAAWDFGIDISLTSAFRMCRAVLPGMKARGHGRIVMMSSVTGPVVAIDGSAIYATAKAGMLGMTRAIALENGPFGITCNAIGPGWIHTGSSSRAEIAAGRRTPVGRPGRPDEIASVALFLASDGSSYLTGQMIVVDGGNTIQEFKVGR</sequence>
<dbReference type="InterPro" id="IPR050259">
    <property type="entry name" value="SDR"/>
</dbReference>
<dbReference type="RefSeq" id="WP_136394950.1">
    <property type="nucleotide sequence ID" value="NZ_SSND01000003.1"/>
</dbReference>
<dbReference type="EMBL" id="SSND01000003">
    <property type="protein sequence ID" value="THD82923.1"/>
    <property type="molecule type" value="Genomic_DNA"/>
</dbReference>
<gene>
    <name evidence="2" type="ORF">E7811_12290</name>
</gene>
<dbReference type="PANTHER" id="PTHR42879">
    <property type="entry name" value="3-OXOACYL-(ACYL-CARRIER-PROTEIN) REDUCTASE"/>
    <property type="match status" value="1"/>
</dbReference>
<dbReference type="InterPro" id="IPR036291">
    <property type="entry name" value="NAD(P)-bd_dom_sf"/>
</dbReference>
<proteinExistence type="inferred from homology"/>
<dbReference type="FunFam" id="3.40.50.720:FF:000084">
    <property type="entry name" value="Short-chain dehydrogenase reductase"/>
    <property type="match status" value="1"/>
</dbReference>
<dbReference type="Pfam" id="PF13561">
    <property type="entry name" value="adh_short_C2"/>
    <property type="match status" value="1"/>
</dbReference>
<name>A0A4S3MN25_9RHOB</name>
<dbReference type="Gene3D" id="3.40.50.720">
    <property type="entry name" value="NAD(P)-binding Rossmann-like Domain"/>
    <property type="match status" value="1"/>
</dbReference>
<accession>A0A4S3MN25</accession>
<evidence type="ECO:0000313" key="2">
    <source>
        <dbReference type="EMBL" id="THD82923.1"/>
    </source>
</evidence>
<comment type="similarity">
    <text evidence="1">Belongs to the short-chain dehydrogenases/reductases (SDR) family.</text>
</comment>